<dbReference type="PANTHER" id="PTHR38340:SF1">
    <property type="entry name" value="S-LAYER PROTEIN"/>
    <property type="match status" value="1"/>
</dbReference>
<dbReference type="InterPro" id="IPR011049">
    <property type="entry name" value="Serralysin-like_metalloprot_C"/>
</dbReference>
<dbReference type="Proteomes" id="UP000095185">
    <property type="component" value="Chromosome"/>
</dbReference>
<dbReference type="GO" id="GO:0005615">
    <property type="term" value="C:extracellular space"/>
    <property type="evidence" value="ECO:0007669"/>
    <property type="project" value="InterPro"/>
</dbReference>
<dbReference type="PROSITE" id="PS00330">
    <property type="entry name" value="HEMOLYSIN_CALCIUM"/>
    <property type="match status" value="2"/>
</dbReference>
<dbReference type="PRINTS" id="PR00313">
    <property type="entry name" value="CABNDNGRPT"/>
</dbReference>
<sequence>MESSTPVQVTVDVLNAITGTGGNDKLFGEDGNDLLDGGTGADWMEGGAGDDVYVVDNTKDVVKELAGAGTDTVQASVTYKMPSNIENLTLTGGESISGKGNAGANVITGNDADNLMDGATGADTIDGCGGNDTIKGGLGVDQMTGGAGNDTFIFDYLAVSESGIIMTSHDIITDFVSGEDLLDLSAVDANVATPGNQVFGSLVISATNPFTAPGQLWFDNATGLLSGNTDSNLMTAEITIQLVGVTSLVVDDIVF</sequence>
<dbReference type="Pfam" id="PF00353">
    <property type="entry name" value="HemolysinCabind"/>
    <property type="match status" value="2"/>
</dbReference>
<keyword evidence="4" id="KW-1185">Reference proteome</keyword>
<dbReference type="Gene3D" id="2.150.10.10">
    <property type="entry name" value="Serralysin-like metalloprotease, C-terminal"/>
    <property type="match status" value="1"/>
</dbReference>
<dbReference type="InterPro" id="IPR001343">
    <property type="entry name" value="Hemolysn_Ca-bd"/>
</dbReference>
<protein>
    <submittedName>
        <fullName evidence="3">Uncharacterized protein</fullName>
    </submittedName>
</protein>
<gene>
    <name evidence="3" type="ORF">BIU88_04085</name>
</gene>
<dbReference type="InterPro" id="IPR018511">
    <property type="entry name" value="Hemolysin-typ_Ca-bd_CS"/>
</dbReference>
<evidence type="ECO:0000256" key="1">
    <source>
        <dbReference type="ARBA" id="ARBA00004613"/>
    </source>
</evidence>
<dbReference type="KEGG" id="clz:BIU88_04085"/>
<dbReference type="SUPFAM" id="SSF51120">
    <property type="entry name" value="beta-Roll"/>
    <property type="match status" value="2"/>
</dbReference>
<dbReference type="InterPro" id="IPR050557">
    <property type="entry name" value="RTX_toxin/Mannuronan_C5-epim"/>
</dbReference>
<keyword evidence="2" id="KW-0964">Secreted</keyword>
<evidence type="ECO:0000313" key="3">
    <source>
        <dbReference type="EMBL" id="AOS85004.1"/>
    </source>
</evidence>
<reference evidence="3" key="1">
    <citation type="submission" date="2016-09" db="EMBL/GenBank/DDBJ databases">
        <title>Genome sequence of Chlorobaculum limnaeum.</title>
        <authorList>
            <person name="Liu Z."/>
            <person name="Tank M."/>
            <person name="Bryant D.A."/>
        </authorList>
    </citation>
    <scope>NUCLEOTIDE SEQUENCE [LARGE SCALE GENOMIC DNA]</scope>
    <source>
        <strain evidence="3">DSM 1677</strain>
    </source>
</reference>
<dbReference type="GO" id="GO:0005509">
    <property type="term" value="F:calcium ion binding"/>
    <property type="evidence" value="ECO:0007669"/>
    <property type="project" value="InterPro"/>
</dbReference>
<dbReference type="AlphaFoldDB" id="A0A1D8D835"/>
<name>A0A1D8D835_CHLLM</name>
<comment type="subcellular location">
    <subcellularLocation>
        <location evidence="1">Secreted</location>
    </subcellularLocation>
</comment>
<accession>A0A1D8D835</accession>
<dbReference type="PANTHER" id="PTHR38340">
    <property type="entry name" value="S-LAYER PROTEIN"/>
    <property type="match status" value="1"/>
</dbReference>
<dbReference type="STRING" id="274537.BIU88_04085"/>
<organism evidence="3 4">
    <name type="scientific">Chlorobaculum limnaeum</name>
    <dbReference type="NCBI Taxonomy" id="274537"/>
    <lineage>
        <taxon>Bacteria</taxon>
        <taxon>Pseudomonadati</taxon>
        <taxon>Chlorobiota</taxon>
        <taxon>Chlorobiia</taxon>
        <taxon>Chlorobiales</taxon>
        <taxon>Chlorobiaceae</taxon>
        <taxon>Chlorobaculum</taxon>
    </lineage>
</organism>
<evidence type="ECO:0000256" key="2">
    <source>
        <dbReference type="ARBA" id="ARBA00022525"/>
    </source>
</evidence>
<proteinExistence type="predicted"/>
<evidence type="ECO:0000313" key="4">
    <source>
        <dbReference type="Proteomes" id="UP000095185"/>
    </source>
</evidence>
<dbReference type="EMBL" id="CP017305">
    <property type="protein sequence ID" value="AOS85004.1"/>
    <property type="molecule type" value="Genomic_DNA"/>
</dbReference>